<dbReference type="CDD" id="cd03894">
    <property type="entry name" value="M20_ArgE"/>
    <property type="match status" value="1"/>
</dbReference>
<feature type="domain" description="Peptidase M20 dimerisation" evidence="10">
    <location>
        <begin position="173"/>
        <end position="279"/>
    </location>
</feature>
<evidence type="ECO:0000256" key="5">
    <source>
        <dbReference type="ARBA" id="ARBA00022605"/>
    </source>
</evidence>
<keyword evidence="3" id="KW-0963">Cytoplasm</keyword>
<keyword evidence="9" id="KW-0170">Cobalt</keyword>
<comment type="cofactor">
    <cofactor evidence="1">
        <name>Zn(2+)</name>
        <dbReference type="ChEBI" id="CHEBI:29105"/>
    </cofactor>
</comment>
<protein>
    <submittedName>
        <fullName evidence="11">Acetylornithine deacetylase</fullName>
        <ecNumber evidence="11">3.5.1.16</ecNumber>
    </submittedName>
</protein>
<dbReference type="PROSITE" id="PS00758">
    <property type="entry name" value="ARGE_DAPE_CPG2_1"/>
    <property type="match status" value="1"/>
</dbReference>
<evidence type="ECO:0000313" key="12">
    <source>
        <dbReference type="Proteomes" id="UP000509322"/>
    </source>
</evidence>
<keyword evidence="6" id="KW-0479">Metal-binding</keyword>
<dbReference type="PANTHER" id="PTHR43808:SF31">
    <property type="entry name" value="N-ACETYL-L-CITRULLINE DEACETYLASE"/>
    <property type="match status" value="1"/>
</dbReference>
<reference evidence="11 12" key="1">
    <citation type="submission" date="2020-07" db="EMBL/GenBank/DDBJ databases">
        <title>The complete genome of Paracoccus pantotrophus ACCC 10489.</title>
        <authorList>
            <person name="Si Y."/>
        </authorList>
    </citation>
    <scope>NUCLEOTIDE SEQUENCE [LARGE SCALE GENOMIC DNA]</scope>
    <source>
        <strain evidence="11 12">ACCC10489</strain>
    </source>
</reference>
<accession>A0A7H9BWJ7</accession>
<dbReference type="InterPro" id="IPR010169">
    <property type="entry name" value="AcOrn-deacetyl"/>
</dbReference>
<dbReference type="EC" id="3.5.1.16" evidence="11"/>
<keyword evidence="8" id="KW-0862">Zinc</keyword>
<evidence type="ECO:0000256" key="2">
    <source>
        <dbReference type="ARBA" id="ARBA00005691"/>
    </source>
</evidence>
<evidence type="ECO:0000256" key="9">
    <source>
        <dbReference type="ARBA" id="ARBA00023285"/>
    </source>
</evidence>
<name>A0A7H9BWJ7_PARPN</name>
<dbReference type="NCBIfam" id="TIGR01892">
    <property type="entry name" value="AcOrn-deacetyl"/>
    <property type="match status" value="1"/>
</dbReference>
<dbReference type="GO" id="GO:0046872">
    <property type="term" value="F:metal ion binding"/>
    <property type="evidence" value="ECO:0007669"/>
    <property type="project" value="UniProtKB-KW"/>
</dbReference>
<evidence type="ECO:0000256" key="7">
    <source>
        <dbReference type="ARBA" id="ARBA00022801"/>
    </source>
</evidence>
<dbReference type="Pfam" id="PF01546">
    <property type="entry name" value="Peptidase_M20"/>
    <property type="match status" value="1"/>
</dbReference>
<dbReference type="InterPro" id="IPR001261">
    <property type="entry name" value="ArgE/DapE_CS"/>
</dbReference>
<sequence>MTEPRPETLALLARLVAFPTVSAESNLALIDFAEHHLRQAGLVTHRLPSPDGTKAGLMARLGEGRGGVMLSAHSDVVPAEGQGWSRSPFAMSRRGDRLYGRGTTDMKGFLAAMLSLAARAGKAAPARPLMLAISYDEEVGCTGIREMLPGIEALGWRPELCIVGEPTGMRPAIGHKGKAALVATCHGTAGHSSLAPRHVNALHLAAEFIAALRRIQGEYAASARTDPAYDIPFSTVHAGRMQGGAALNIVPDRAVVEFELRHLPGDALSDFQDRLRCEIARILAPFRAQDEAADIRIALTNTYPGHDIAPDHPAVQEVVRHCGDPRRIKVAYGTEAGYFTRLGIPTVVCGPGDMERQGHKPDEFLALPQLALCERMLDRLLAGLR</sequence>
<evidence type="ECO:0000313" key="11">
    <source>
        <dbReference type="EMBL" id="QLH15188.1"/>
    </source>
</evidence>
<dbReference type="Gene3D" id="3.40.630.10">
    <property type="entry name" value="Zn peptidases"/>
    <property type="match status" value="1"/>
</dbReference>
<keyword evidence="4" id="KW-0055">Arginine biosynthesis</keyword>
<dbReference type="PANTHER" id="PTHR43808">
    <property type="entry name" value="ACETYLORNITHINE DEACETYLASE"/>
    <property type="match status" value="1"/>
</dbReference>
<evidence type="ECO:0000259" key="10">
    <source>
        <dbReference type="Pfam" id="PF07687"/>
    </source>
</evidence>
<dbReference type="InterPro" id="IPR050072">
    <property type="entry name" value="Peptidase_M20A"/>
</dbReference>
<dbReference type="SUPFAM" id="SSF53187">
    <property type="entry name" value="Zn-dependent exopeptidases"/>
    <property type="match status" value="1"/>
</dbReference>
<evidence type="ECO:0000256" key="1">
    <source>
        <dbReference type="ARBA" id="ARBA00001947"/>
    </source>
</evidence>
<organism evidence="11 12">
    <name type="scientific">Paracoccus pantotrophus</name>
    <name type="common">Thiosphaera pantotropha</name>
    <dbReference type="NCBI Taxonomy" id="82367"/>
    <lineage>
        <taxon>Bacteria</taxon>
        <taxon>Pseudomonadati</taxon>
        <taxon>Pseudomonadota</taxon>
        <taxon>Alphaproteobacteria</taxon>
        <taxon>Rhodobacterales</taxon>
        <taxon>Paracoccaceae</taxon>
        <taxon>Paracoccus</taxon>
    </lineage>
</organism>
<dbReference type="InterPro" id="IPR002933">
    <property type="entry name" value="Peptidase_M20"/>
</dbReference>
<dbReference type="Proteomes" id="UP000509322">
    <property type="component" value="Chromosome 2"/>
</dbReference>
<comment type="similarity">
    <text evidence="2">Belongs to the peptidase M20A family. ArgE subfamily.</text>
</comment>
<dbReference type="PROSITE" id="PS00759">
    <property type="entry name" value="ARGE_DAPE_CPG2_2"/>
    <property type="match status" value="1"/>
</dbReference>
<dbReference type="InterPro" id="IPR011650">
    <property type="entry name" value="Peptidase_M20_dimer"/>
</dbReference>
<dbReference type="GO" id="GO:0006526">
    <property type="term" value="P:L-arginine biosynthetic process"/>
    <property type="evidence" value="ECO:0007669"/>
    <property type="project" value="UniProtKB-KW"/>
</dbReference>
<gene>
    <name evidence="11" type="primary">argE</name>
    <name evidence="11" type="ORF">HYQ43_13230</name>
</gene>
<dbReference type="NCBIfam" id="NF005710">
    <property type="entry name" value="PRK07522.1"/>
    <property type="match status" value="1"/>
</dbReference>
<proteinExistence type="inferred from homology"/>
<keyword evidence="7 11" id="KW-0378">Hydrolase</keyword>
<dbReference type="Pfam" id="PF07687">
    <property type="entry name" value="M20_dimer"/>
    <property type="match status" value="1"/>
</dbReference>
<evidence type="ECO:0000256" key="6">
    <source>
        <dbReference type="ARBA" id="ARBA00022723"/>
    </source>
</evidence>
<evidence type="ECO:0000256" key="8">
    <source>
        <dbReference type="ARBA" id="ARBA00022833"/>
    </source>
</evidence>
<dbReference type="SUPFAM" id="SSF55031">
    <property type="entry name" value="Bacterial exopeptidase dimerisation domain"/>
    <property type="match status" value="1"/>
</dbReference>
<dbReference type="EMBL" id="CP058690">
    <property type="protein sequence ID" value="QLH15188.1"/>
    <property type="molecule type" value="Genomic_DNA"/>
</dbReference>
<dbReference type="AlphaFoldDB" id="A0A7H9BWJ7"/>
<dbReference type="RefSeq" id="WP_024845578.1">
    <property type="nucleotide sequence ID" value="NZ_CP038203.1"/>
</dbReference>
<evidence type="ECO:0000256" key="3">
    <source>
        <dbReference type="ARBA" id="ARBA00022490"/>
    </source>
</evidence>
<evidence type="ECO:0000256" key="4">
    <source>
        <dbReference type="ARBA" id="ARBA00022571"/>
    </source>
</evidence>
<keyword evidence="5" id="KW-0028">Amino-acid biosynthesis</keyword>
<dbReference type="Gene3D" id="3.30.70.360">
    <property type="match status" value="1"/>
</dbReference>
<dbReference type="GO" id="GO:0008777">
    <property type="term" value="F:acetylornithine deacetylase activity"/>
    <property type="evidence" value="ECO:0007669"/>
    <property type="project" value="UniProtKB-EC"/>
</dbReference>
<dbReference type="InterPro" id="IPR036264">
    <property type="entry name" value="Bact_exopeptidase_dim_dom"/>
</dbReference>